<sequence>MPSGDVIFYAQTRTRKERKEKRGKRPIDVTTSGIAAGQSLSMEEFIIAKLSLIPYRRGLIWKEQDNVFFFIFPFDFCVPNKI</sequence>
<proteinExistence type="predicted"/>
<protein>
    <submittedName>
        <fullName evidence="1">Uncharacterized protein</fullName>
    </submittedName>
</protein>
<dbReference type="InParanoid" id="A0A059BE68"/>
<dbReference type="AlphaFoldDB" id="A0A059BE68"/>
<gene>
    <name evidence="1" type="ORF">EUGRSUZ_G01848</name>
</gene>
<accession>A0A059BE68</accession>
<dbReference type="EMBL" id="KK198759">
    <property type="protein sequence ID" value="KCW64196.1"/>
    <property type="molecule type" value="Genomic_DNA"/>
</dbReference>
<reference evidence="1" key="1">
    <citation type="submission" date="2013-07" db="EMBL/GenBank/DDBJ databases">
        <title>The genome of Eucalyptus grandis.</title>
        <authorList>
            <person name="Schmutz J."/>
            <person name="Hayes R."/>
            <person name="Myburg A."/>
            <person name="Tuskan G."/>
            <person name="Grattapaglia D."/>
            <person name="Rokhsar D.S."/>
        </authorList>
    </citation>
    <scope>NUCLEOTIDE SEQUENCE</scope>
    <source>
        <tissue evidence="1">Leaf extractions</tissue>
    </source>
</reference>
<organism evidence="1">
    <name type="scientific">Eucalyptus grandis</name>
    <name type="common">Flooded gum</name>
    <dbReference type="NCBI Taxonomy" id="71139"/>
    <lineage>
        <taxon>Eukaryota</taxon>
        <taxon>Viridiplantae</taxon>
        <taxon>Streptophyta</taxon>
        <taxon>Embryophyta</taxon>
        <taxon>Tracheophyta</taxon>
        <taxon>Spermatophyta</taxon>
        <taxon>Magnoliopsida</taxon>
        <taxon>eudicotyledons</taxon>
        <taxon>Gunneridae</taxon>
        <taxon>Pentapetalae</taxon>
        <taxon>rosids</taxon>
        <taxon>malvids</taxon>
        <taxon>Myrtales</taxon>
        <taxon>Myrtaceae</taxon>
        <taxon>Myrtoideae</taxon>
        <taxon>Eucalypteae</taxon>
        <taxon>Eucalyptus</taxon>
    </lineage>
</organism>
<name>A0A059BE68_EUCGR</name>
<evidence type="ECO:0000313" key="1">
    <source>
        <dbReference type="EMBL" id="KCW64196.1"/>
    </source>
</evidence>
<dbReference type="Gramene" id="KCW64196">
    <property type="protein sequence ID" value="KCW64196"/>
    <property type="gene ID" value="EUGRSUZ_G01848"/>
</dbReference>